<dbReference type="InterPro" id="IPR023753">
    <property type="entry name" value="FAD/NAD-binding_dom"/>
</dbReference>
<dbReference type="Gene3D" id="3.30.70.2700">
    <property type="match status" value="1"/>
</dbReference>
<gene>
    <name evidence="3" type="ORF">CC1_17860</name>
</gene>
<feature type="domain" description="FAD/NAD(P)-binding" evidence="1">
    <location>
        <begin position="135"/>
        <end position="304"/>
    </location>
</feature>
<organism evidence="3 4">
    <name type="scientific">Coprococcus catus GD/7</name>
    <dbReference type="NCBI Taxonomy" id="717962"/>
    <lineage>
        <taxon>Bacteria</taxon>
        <taxon>Bacillati</taxon>
        <taxon>Bacillota</taxon>
        <taxon>Clostridia</taxon>
        <taxon>Lachnospirales</taxon>
        <taxon>Lachnospiraceae</taxon>
        <taxon>Coprococcus</taxon>
    </lineage>
</organism>
<dbReference type="KEGG" id="cct:CC1_17860"/>
<protein>
    <submittedName>
        <fullName evidence="3">Uncharacterized FAD-dependent dehydrogenases</fullName>
    </submittedName>
</protein>
<feature type="domain" description="FAD-dependent protein C-terminal" evidence="2">
    <location>
        <begin position="320"/>
        <end position="512"/>
    </location>
</feature>
<evidence type="ECO:0000313" key="3">
    <source>
        <dbReference type="EMBL" id="CBK80533.1"/>
    </source>
</evidence>
<name>D4J862_9FIRM</name>
<dbReference type="Gene3D" id="3.50.50.60">
    <property type="entry name" value="FAD/NAD(P)-binding domain"/>
    <property type="match status" value="2"/>
</dbReference>
<dbReference type="PANTHER" id="PTHR42842">
    <property type="entry name" value="FAD/NAD(P)-BINDING OXIDOREDUCTASE"/>
    <property type="match status" value="1"/>
</dbReference>
<dbReference type="HOGENOM" id="CLU_028644_3_0_9"/>
<proteinExistence type="predicted"/>
<evidence type="ECO:0000313" key="4">
    <source>
        <dbReference type="Proteomes" id="UP000008798"/>
    </source>
</evidence>
<dbReference type="PIRSF" id="PIRSF038984">
    <property type="entry name" value="FAD_binding_protein"/>
    <property type="match status" value="1"/>
</dbReference>
<dbReference type="InterPro" id="IPR036188">
    <property type="entry name" value="FAD/NAD-bd_sf"/>
</dbReference>
<dbReference type="Pfam" id="PF21688">
    <property type="entry name" value="FAD-depend_C"/>
    <property type="match status" value="1"/>
</dbReference>
<evidence type="ECO:0000259" key="1">
    <source>
        <dbReference type="Pfam" id="PF07992"/>
    </source>
</evidence>
<dbReference type="Pfam" id="PF07992">
    <property type="entry name" value="Pyr_redox_2"/>
    <property type="match status" value="1"/>
</dbReference>
<reference evidence="3 4" key="2">
    <citation type="submission" date="2010-03" db="EMBL/GenBank/DDBJ databases">
        <authorList>
            <person name="Pajon A."/>
        </authorList>
    </citation>
    <scope>NUCLEOTIDE SEQUENCE [LARGE SCALE GENOMIC DNA]</scope>
    <source>
        <strain evidence="3 4">GD/7</strain>
    </source>
</reference>
<dbReference type="PANTHER" id="PTHR42842:SF3">
    <property type="entry name" value="FAD_NAD(P)-BINDING OXIDOREDUCTASE FAMILY PROTEIN"/>
    <property type="match status" value="1"/>
</dbReference>
<dbReference type="GO" id="GO:0016491">
    <property type="term" value="F:oxidoreductase activity"/>
    <property type="evidence" value="ECO:0007669"/>
    <property type="project" value="InterPro"/>
</dbReference>
<accession>D4J862</accession>
<dbReference type="InterPro" id="IPR028348">
    <property type="entry name" value="FAD-binding_protein"/>
</dbReference>
<dbReference type="SUPFAM" id="SSF51905">
    <property type="entry name" value="FAD/NAD(P)-binding domain"/>
    <property type="match status" value="1"/>
</dbReference>
<evidence type="ECO:0000259" key="2">
    <source>
        <dbReference type="Pfam" id="PF21688"/>
    </source>
</evidence>
<dbReference type="STRING" id="717962.CC1_17860"/>
<reference evidence="3 4" key="1">
    <citation type="submission" date="2010-03" db="EMBL/GenBank/DDBJ databases">
        <title>The genome sequence of Coprococcus catus GD/7.</title>
        <authorList>
            <consortium name="metaHIT consortium -- http://www.metahit.eu/"/>
            <person name="Pajon A."/>
            <person name="Turner K."/>
            <person name="Parkhill J."/>
            <person name="Duncan S."/>
            <person name="Flint H."/>
        </authorList>
    </citation>
    <scope>NUCLEOTIDE SEQUENCE [LARGE SCALE GENOMIC DNA]</scope>
    <source>
        <strain evidence="3 4">GD/7</strain>
    </source>
</reference>
<dbReference type="InterPro" id="IPR049516">
    <property type="entry name" value="FAD-depend_C"/>
</dbReference>
<dbReference type="PATRIC" id="fig|717962.3.peg.1621"/>
<dbReference type="EMBL" id="FP929038">
    <property type="protein sequence ID" value="CBK80533.1"/>
    <property type="molecule type" value="Genomic_DNA"/>
</dbReference>
<dbReference type="Proteomes" id="UP000008798">
    <property type="component" value="Chromosome"/>
</dbReference>
<sequence length="569" mass="61985">MLMASAEDTICSGPGQPVFLQVQMPEGAAVLKVNQIKLPLNHSKKQLKEAIVHKLRIRPEEMIDYRILKQSIDARKSGKGGHAGEVLYQYSVAVTLANEKQYLKKHHANKDILPYTPVIYQMPEKAADKPAKPPVIIGSGPAGLFCGLMLARQGYDPIILERGSEVHTRMEKVNAFWAGGKLDKECNVQFGEGGAGTFSDGKLNTLVKDPFGRQRKVMETFVEAGAPEDILYVQKPHVGTDLLVGIVERLRNEILSLGGQVHFDSKVTDFVIDAQNHIRGVIVNGREKIEADQVVLAVGHSARDTFEKLLERKITMEPKPFAVGVRVEHPQSMINASQYGSVADQLPAASYKLTYRTGKGRQVYTFCMCPGGYVVNASSEEGMCAVNGMSNRGRDGANANSAVIVGVSPEDFGSSDILAGMAFQRKWEKLAYTEGQGLVPVQLFDDFKEKKVSERFGAVKPEHKGGYHFGNLWHCLPTFVCESLVEGIDAFGRKIKGYDRPDAILSGVETRTSSPVRIPRDEHFESNVGGLYPCGEGAGYAGGITSAAMDGLRVAEAVAAAYATVEQAK</sequence>
<dbReference type="AlphaFoldDB" id="D4J862"/>